<organism evidence="5 6">
    <name type="scientific">Aspergillus keveii</name>
    <dbReference type="NCBI Taxonomy" id="714993"/>
    <lineage>
        <taxon>Eukaryota</taxon>
        <taxon>Fungi</taxon>
        <taxon>Dikarya</taxon>
        <taxon>Ascomycota</taxon>
        <taxon>Pezizomycotina</taxon>
        <taxon>Eurotiomycetes</taxon>
        <taxon>Eurotiomycetidae</taxon>
        <taxon>Eurotiales</taxon>
        <taxon>Aspergillaceae</taxon>
        <taxon>Aspergillus</taxon>
        <taxon>Aspergillus subgen. Nidulantes</taxon>
    </lineage>
</organism>
<proteinExistence type="predicted"/>
<dbReference type="Proteomes" id="UP001610563">
    <property type="component" value="Unassembled WGS sequence"/>
</dbReference>
<dbReference type="SUPFAM" id="SSF52172">
    <property type="entry name" value="CheY-like"/>
    <property type="match status" value="1"/>
</dbReference>
<evidence type="ECO:0000256" key="3">
    <source>
        <dbReference type="PROSITE-ProRule" id="PRU00169"/>
    </source>
</evidence>
<evidence type="ECO:0000313" key="6">
    <source>
        <dbReference type="Proteomes" id="UP001610563"/>
    </source>
</evidence>
<feature type="domain" description="Response regulatory" evidence="4">
    <location>
        <begin position="2"/>
        <end position="131"/>
    </location>
</feature>
<evidence type="ECO:0000259" key="4">
    <source>
        <dbReference type="PROSITE" id="PS50110"/>
    </source>
</evidence>
<keyword evidence="6" id="KW-1185">Reference proteome</keyword>
<dbReference type="PROSITE" id="PS50110">
    <property type="entry name" value="RESPONSE_REGULATORY"/>
    <property type="match status" value="1"/>
</dbReference>
<comment type="caution">
    <text evidence="5">The sequence shown here is derived from an EMBL/GenBank/DDBJ whole genome shotgun (WGS) entry which is preliminary data.</text>
</comment>
<dbReference type="InterPro" id="IPR011006">
    <property type="entry name" value="CheY-like_superfamily"/>
</dbReference>
<gene>
    <name evidence="5" type="ORF">BJX66DRAFT_292917</name>
</gene>
<dbReference type="SMART" id="SM00448">
    <property type="entry name" value="REC"/>
    <property type="match status" value="1"/>
</dbReference>
<sequence length="169" mass="18415">MHILVAEDHPINQKFIAKLLSRLGNCTFALVGDGQQVLDYLAGGPPGTCPRPDLILMDVAMPILDGLHATSIIRTSPLFANNPSIATIPIVAVTASSMKQDQEMIRQRGFDDILLKPIRSAALKGLLEFWGRSRVVLLPDPGQAGGIRRRIVTGLPPMERRGYRAKSVI</sequence>
<dbReference type="InterPro" id="IPR001789">
    <property type="entry name" value="Sig_transdc_resp-reg_receiver"/>
</dbReference>
<evidence type="ECO:0000256" key="1">
    <source>
        <dbReference type="ARBA" id="ARBA00022553"/>
    </source>
</evidence>
<reference evidence="5 6" key="1">
    <citation type="submission" date="2024-07" db="EMBL/GenBank/DDBJ databases">
        <title>Section-level genome sequencing and comparative genomics of Aspergillus sections Usti and Cavernicolus.</title>
        <authorList>
            <consortium name="Lawrence Berkeley National Laboratory"/>
            <person name="Nybo J.L."/>
            <person name="Vesth T.C."/>
            <person name="Theobald S."/>
            <person name="Frisvad J.C."/>
            <person name="Larsen T.O."/>
            <person name="Kjaerboelling I."/>
            <person name="Rothschild-Mancinelli K."/>
            <person name="Lyhne E.K."/>
            <person name="Kogle M.E."/>
            <person name="Barry K."/>
            <person name="Clum A."/>
            <person name="Na H."/>
            <person name="Ledsgaard L."/>
            <person name="Lin J."/>
            <person name="Lipzen A."/>
            <person name="Kuo A."/>
            <person name="Riley R."/>
            <person name="Mondo S."/>
            <person name="Labutti K."/>
            <person name="Haridas S."/>
            <person name="Pangalinan J."/>
            <person name="Salamov A.A."/>
            <person name="Simmons B.A."/>
            <person name="Magnuson J.K."/>
            <person name="Chen J."/>
            <person name="Drula E."/>
            <person name="Henrissat B."/>
            <person name="Wiebenga A."/>
            <person name="Lubbers R.J."/>
            <person name="Gomes A.C."/>
            <person name="Makela M.R."/>
            <person name="Stajich J."/>
            <person name="Grigoriev I.V."/>
            <person name="Mortensen U.H."/>
            <person name="De Vries R.P."/>
            <person name="Baker S.E."/>
            <person name="Andersen M.R."/>
        </authorList>
    </citation>
    <scope>NUCLEOTIDE SEQUENCE [LARGE SCALE GENOMIC DNA]</scope>
    <source>
        <strain evidence="5 6">CBS 209.92</strain>
    </source>
</reference>
<evidence type="ECO:0000256" key="2">
    <source>
        <dbReference type="ARBA" id="ARBA00023012"/>
    </source>
</evidence>
<dbReference type="PANTHER" id="PTHR45339:SF1">
    <property type="entry name" value="HYBRID SIGNAL TRANSDUCTION HISTIDINE KINASE J"/>
    <property type="match status" value="1"/>
</dbReference>
<evidence type="ECO:0000313" key="5">
    <source>
        <dbReference type="EMBL" id="KAL2799444.1"/>
    </source>
</evidence>
<dbReference type="PANTHER" id="PTHR45339">
    <property type="entry name" value="HYBRID SIGNAL TRANSDUCTION HISTIDINE KINASE J"/>
    <property type="match status" value="1"/>
</dbReference>
<dbReference type="Gene3D" id="3.40.50.2300">
    <property type="match status" value="1"/>
</dbReference>
<dbReference type="CDD" id="cd17546">
    <property type="entry name" value="REC_hyHK_CKI1_RcsC-like"/>
    <property type="match status" value="1"/>
</dbReference>
<keyword evidence="1 3" id="KW-0597">Phosphoprotein</keyword>
<name>A0ABR4GK59_9EURO</name>
<dbReference type="EMBL" id="JBFTWV010000007">
    <property type="protein sequence ID" value="KAL2799444.1"/>
    <property type="molecule type" value="Genomic_DNA"/>
</dbReference>
<feature type="modified residue" description="4-aspartylphosphate" evidence="3">
    <location>
        <position position="58"/>
    </location>
</feature>
<protein>
    <submittedName>
        <fullName evidence="5">CheY-like superfamily</fullName>
    </submittedName>
</protein>
<accession>A0ABR4GK59</accession>
<keyword evidence="2" id="KW-0902">Two-component regulatory system</keyword>
<dbReference type="Pfam" id="PF00072">
    <property type="entry name" value="Response_reg"/>
    <property type="match status" value="1"/>
</dbReference>